<reference evidence="1 2" key="2">
    <citation type="submission" date="2009-02" db="EMBL/GenBank/DDBJ databases">
        <title>Draft genome sequence of Blautia hydrogenotrophica DSM 10507 (Ruminococcus hydrogenotrophicus DSM 10507).</title>
        <authorList>
            <person name="Sudarsanam P."/>
            <person name="Ley R."/>
            <person name="Guruge J."/>
            <person name="Turnbaugh P.J."/>
            <person name="Mahowald M."/>
            <person name="Liep D."/>
            <person name="Gordon J."/>
        </authorList>
    </citation>
    <scope>NUCLEOTIDE SEQUENCE [LARGE SCALE GENOMIC DNA]</scope>
    <source>
        <strain evidence="2">DSM 10507 / JCM 14656 / S5a33</strain>
    </source>
</reference>
<proteinExistence type="predicted"/>
<gene>
    <name evidence="1" type="ORF">RUMHYD_00595</name>
</gene>
<keyword evidence="2" id="KW-1185">Reference proteome</keyword>
<dbReference type="HOGENOM" id="CLU_3285702_0_0_9"/>
<dbReference type="AlphaFoldDB" id="C0CID1"/>
<evidence type="ECO:0000313" key="1">
    <source>
        <dbReference type="EMBL" id="EEG50429.1"/>
    </source>
</evidence>
<dbReference type="Proteomes" id="UP000003100">
    <property type="component" value="Unassembled WGS sequence"/>
</dbReference>
<reference evidence="1 2" key="1">
    <citation type="submission" date="2009-01" db="EMBL/GenBank/DDBJ databases">
        <authorList>
            <person name="Fulton L."/>
            <person name="Clifton S."/>
            <person name="Fulton B."/>
            <person name="Xu J."/>
            <person name="Minx P."/>
            <person name="Pepin K.H."/>
            <person name="Johnson M."/>
            <person name="Bhonagiri V."/>
            <person name="Nash W.E."/>
            <person name="Mardis E.R."/>
            <person name="Wilson R.K."/>
        </authorList>
    </citation>
    <scope>NUCLEOTIDE SEQUENCE [LARGE SCALE GENOMIC DNA]</scope>
    <source>
        <strain evidence="2">DSM 10507 / JCM 14656 / S5a33</strain>
    </source>
</reference>
<dbReference type="EMBL" id="ACBZ01000023">
    <property type="protein sequence ID" value="EEG50429.1"/>
    <property type="molecule type" value="Genomic_DNA"/>
</dbReference>
<evidence type="ECO:0000313" key="2">
    <source>
        <dbReference type="Proteomes" id="UP000003100"/>
    </source>
</evidence>
<comment type="caution">
    <text evidence="1">The sequence shown here is derived from an EMBL/GenBank/DDBJ whole genome shotgun (WGS) entry which is preliminary data.</text>
</comment>
<dbReference type="PATRIC" id="fig|476272.21.peg.3602"/>
<sequence length="40" mass="4933">MWRKSVFHEKQTQAGYHQRELLRIVRSLLENRGIHKILME</sequence>
<organism evidence="1 2">
    <name type="scientific">Blautia hydrogenotrophica (strain DSM 10507 / JCM 14656 / S5a33)</name>
    <name type="common">Ruminococcus hydrogenotrophicus</name>
    <dbReference type="NCBI Taxonomy" id="476272"/>
    <lineage>
        <taxon>Bacteria</taxon>
        <taxon>Bacillati</taxon>
        <taxon>Bacillota</taxon>
        <taxon>Clostridia</taxon>
        <taxon>Lachnospirales</taxon>
        <taxon>Lachnospiraceae</taxon>
        <taxon>Blautia</taxon>
    </lineage>
</organism>
<accession>C0CID1</accession>
<protein>
    <submittedName>
        <fullName evidence="1">Uncharacterized protein</fullName>
    </submittedName>
</protein>
<name>C0CID1_BLAHS</name>